<evidence type="ECO:0000313" key="1">
    <source>
        <dbReference type="EMBL" id="KAI6087971.1"/>
    </source>
</evidence>
<organism evidence="1 2">
    <name type="scientific">Hypoxylon rubiginosum</name>
    <dbReference type="NCBI Taxonomy" id="110542"/>
    <lineage>
        <taxon>Eukaryota</taxon>
        <taxon>Fungi</taxon>
        <taxon>Dikarya</taxon>
        <taxon>Ascomycota</taxon>
        <taxon>Pezizomycotina</taxon>
        <taxon>Sordariomycetes</taxon>
        <taxon>Xylariomycetidae</taxon>
        <taxon>Xylariales</taxon>
        <taxon>Hypoxylaceae</taxon>
        <taxon>Hypoxylon</taxon>
    </lineage>
</organism>
<keyword evidence="2" id="KW-1185">Reference proteome</keyword>
<evidence type="ECO:0000313" key="2">
    <source>
        <dbReference type="Proteomes" id="UP001497680"/>
    </source>
</evidence>
<accession>A0ACC0D5P4</accession>
<dbReference type="Proteomes" id="UP001497680">
    <property type="component" value="Unassembled WGS sequence"/>
</dbReference>
<sequence>MGGHHARGPHPTININIISTATIVINMVRCTLCRKTFGDRTFGDHRAANHLGVVCHFPGTHYPNLRVENDAEMIAQPLEANRQRGGGQSGNRWVCRWPNCGHRREDFASEKNLAVTAGSRVAHAPLVLRPLRIPSSGGATKPLPRRRLRTAPTSRRIGNAHAPVVTTNPLPRVAVMNTMYKLTLRGSFSLTEIRGSDG</sequence>
<reference evidence="1 2" key="1">
    <citation type="journal article" date="2022" name="New Phytol.">
        <title>Ecological generalism drives hyperdiversity of secondary metabolite gene clusters in xylarialean endophytes.</title>
        <authorList>
            <person name="Franco M.E.E."/>
            <person name="Wisecaver J.H."/>
            <person name="Arnold A.E."/>
            <person name="Ju Y.M."/>
            <person name="Slot J.C."/>
            <person name="Ahrendt S."/>
            <person name="Moore L.P."/>
            <person name="Eastman K.E."/>
            <person name="Scott K."/>
            <person name="Konkel Z."/>
            <person name="Mondo S.J."/>
            <person name="Kuo A."/>
            <person name="Hayes R.D."/>
            <person name="Haridas S."/>
            <person name="Andreopoulos B."/>
            <person name="Riley R."/>
            <person name="LaButti K."/>
            <person name="Pangilinan J."/>
            <person name="Lipzen A."/>
            <person name="Amirebrahimi M."/>
            <person name="Yan J."/>
            <person name="Adam C."/>
            <person name="Keymanesh K."/>
            <person name="Ng V."/>
            <person name="Louie K."/>
            <person name="Northen T."/>
            <person name="Drula E."/>
            <person name="Henrissat B."/>
            <person name="Hsieh H.M."/>
            <person name="Youens-Clark K."/>
            <person name="Lutzoni F."/>
            <person name="Miadlikowska J."/>
            <person name="Eastwood D.C."/>
            <person name="Hamelin R.C."/>
            <person name="Grigoriev I.V."/>
            <person name="U'Ren J.M."/>
        </authorList>
    </citation>
    <scope>NUCLEOTIDE SEQUENCE [LARGE SCALE GENOMIC DNA]</scope>
    <source>
        <strain evidence="1 2">ER1909</strain>
    </source>
</reference>
<dbReference type="EMBL" id="MU394304">
    <property type="protein sequence ID" value="KAI6087971.1"/>
    <property type="molecule type" value="Genomic_DNA"/>
</dbReference>
<proteinExistence type="predicted"/>
<gene>
    <name evidence="1" type="ORF">F4821DRAFT_97829</name>
</gene>
<name>A0ACC0D5P4_9PEZI</name>
<comment type="caution">
    <text evidence="1">The sequence shown here is derived from an EMBL/GenBank/DDBJ whole genome shotgun (WGS) entry which is preliminary data.</text>
</comment>
<protein>
    <submittedName>
        <fullName evidence="1">Uncharacterized protein</fullName>
    </submittedName>
</protein>